<comment type="subcellular location">
    <subcellularLocation>
        <location evidence="2 11">Nucleus</location>
    </subcellularLocation>
</comment>
<feature type="domain" description="Poly(A) polymerase central" evidence="16">
    <location>
        <begin position="208"/>
        <end position="352"/>
    </location>
</feature>
<dbReference type="GO" id="GO:1990817">
    <property type="term" value="F:poly(A) RNA polymerase activity"/>
    <property type="evidence" value="ECO:0007669"/>
    <property type="project" value="UniProtKB-UniRule"/>
</dbReference>
<feature type="region of interest" description="Disordered" evidence="14">
    <location>
        <begin position="488"/>
        <end position="510"/>
    </location>
</feature>
<dbReference type="SUPFAM" id="SSF55003">
    <property type="entry name" value="PAP/Archaeal CCA-adding enzyme, C-terminal domain"/>
    <property type="match status" value="1"/>
</dbReference>
<organism evidence="18 19">
    <name type="scientific">Taxus chinensis</name>
    <name type="common">Chinese yew</name>
    <name type="synonym">Taxus wallichiana var. chinensis</name>
    <dbReference type="NCBI Taxonomy" id="29808"/>
    <lineage>
        <taxon>Eukaryota</taxon>
        <taxon>Viridiplantae</taxon>
        <taxon>Streptophyta</taxon>
        <taxon>Embryophyta</taxon>
        <taxon>Tracheophyta</taxon>
        <taxon>Spermatophyta</taxon>
        <taxon>Pinopsida</taxon>
        <taxon>Pinidae</taxon>
        <taxon>Conifers II</taxon>
        <taxon>Cupressales</taxon>
        <taxon>Taxaceae</taxon>
        <taxon>Taxus</taxon>
    </lineage>
</organism>
<feature type="binding site" evidence="13">
    <location>
        <position position="103"/>
    </location>
    <ligand>
        <name>Mg(2+)</name>
        <dbReference type="ChEBI" id="CHEBI:18420"/>
        <label>1</label>
        <note>catalytic</note>
    </ligand>
</feature>
<dbReference type="OMA" id="TEFMEVA"/>
<dbReference type="PANTHER" id="PTHR10682">
    <property type="entry name" value="POLY A POLYMERASE"/>
    <property type="match status" value="1"/>
</dbReference>
<feature type="binding site" evidence="12">
    <location>
        <position position="156"/>
    </location>
    <ligand>
        <name>ATP</name>
        <dbReference type="ChEBI" id="CHEBI:30616"/>
    </ligand>
</feature>
<feature type="binding site" evidence="13">
    <location>
        <position position="101"/>
    </location>
    <ligand>
        <name>Mg(2+)</name>
        <dbReference type="ChEBI" id="CHEBI:18420"/>
        <label>1</label>
        <note>catalytic</note>
    </ligand>
</feature>
<feature type="region of interest" description="Disordered" evidence="14">
    <location>
        <begin position="1"/>
        <end position="23"/>
    </location>
</feature>
<evidence type="ECO:0000256" key="1">
    <source>
        <dbReference type="ARBA" id="ARBA00001936"/>
    </source>
</evidence>
<keyword evidence="8 11" id="KW-0067">ATP-binding</keyword>
<evidence type="ECO:0000313" key="18">
    <source>
        <dbReference type="EMBL" id="KAH9290147.1"/>
    </source>
</evidence>
<feature type="domain" description="Poly(A) polymerase RNA-binding" evidence="15">
    <location>
        <begin position="356"/>
        <end position="413"/>
    </location>
</feature>
<comment type="caution">
    <text evidence="18">The sequence shown here is derived from an EMBL/GenBank/DDBJ whole genome shotgun (WGS) entry which is preliminary data.</text>
</comment>
<dbReference type="InterPro" id="IPR043519">
    <property type="entry name" value="NT_sf"/>
</dbReference>
<dbReference type="InterPro" id="IPR014492">
    <property type="entry name" value="PolyA_polymerase"/>
</dbReference>
<dbReference type="GO" id="GO:0031123">
    <property type="term" value="P:RNA 3'-end processing"/>
    <property type="evidence" value="ECO:0007669"/>
    <property type="project" value="InterPro"/>
</dbReference>
<dbReference type="InterPro" id="IPR011068">
    <property type="entry name" value="NuclTrfase_I-like_C"/>
</dbReference>
<keyword evidence="6 13" id="KW-0479">Metal-binding</keyword>
<dbReference type="GO" id="GO:0005634">
    <property type="term" value="C:nucleus"/>
    <property type="evidence" value="ECO:0007669"/>
    <property type="project" value="UniProtKB-SubCell"/>
</dbReference>
<keyword evidence="7 11" id="KW-0547">Nucleotide-binding</keyword>
<evidence type="ECO:0000256" key="10">
    <source>
        <dbReference type="ARBA" id="ARBA00023242"/>
    </source>
</evidence>
<evidence type="ECO:0000256" key="11">
    <source>
        <dbReference type="PIRNR" id="PIRNR018425"/>
    </source>
</evidence>
<dbReference type="SUPFAM" id="SSF81301">
    <property type="entry name" value="Nucleotidyltransferase"/>
    <property type="match status" value="1"/>
</dbReference>
<feature type="compositionally biased region" description="Polar residues" evidence="14">
    <location>
        <begin position="488"/>
        <end position="498"/>
    </location>
</feature>
<dbReference type="PIRSF" id="PIRSF018425">
    <property type="entry name" value="PolyA_polymerase"/>
    <property type="match status" value="1"/>
</dbReference>
<comment type="cofactor">
    <cofactor evidence="1">
        <name>Mn(2+)</name>
        <dbReference type="ChEBI" id="CHEBI:29035"/>
    </cofactor>
</comment>
<comment type="cofactor">
    <cofactor evidence="13">
        <name>Mg(2+)</name>
        <dbReference type="ChEBI" id="CHEBI:18420"/>
    </cofactor>
    <text evidence="13">Binds 2 magnesium ions. Also active with manganese.</text>
</comment>
<evidence type="ECO:0000256" key="8">
    <source>
        <dbReference type="ARBA" id="ARBA00022840"/>
    </source>
</evidence>
<evidence type="ECO:0000256" key="6">
    <source>
        <dbReference type="ARBA" id="ARBA00022723"/>
    </source>
</evidence>
<dbReference type="GO" id="GO:0005524">
    <property type="term" value="F:ATP binding"/>
    <property type="evidence" value="ECO:0007669"/>
    <property type="project" value="UniProtKB-UniRule"/>
</dbReference>
<feature type="binding site" evidence="13">
    <location>
        <position position="156"/>
    </location>
    <ligand>
        <name>Mg(2+)</name>
        <dbReference type="ChEBI" id="CHEBI:18420"/>
        <label>2</label>
        <note>catalytic</note>
    </ligand>
</feature>
<feature type="binding site" evidence="12">
    <location>
        <position position="226"/>
    </location>
    <ligand>
        <name>ATP</name>
        <dbReference type="ChEBI" id="CHEBI:30616"/>
    </ligand>
</feature>
<dbReference type="PANTHER" id="PTHR10682:SF22">
    <property type="entry name" value="POLYNUCLEOTIDE ADENYLYLTRANSFERASE"/>
    <property type="match status" value="1"/>
</dbReference>
<evidence type="ECO:0000256" key="12">
    <source>
        <dbReference type="PIRSR" id="PIRSR018425-1"/>
    </source>
</evidence>
<evidence type="ECO:0000256" key="2">
    <source>
        <dbReference type="ARBA" id="ARBA00004123"/>
    </source>
</evidence>
<dbReference type="Pfam" id="PF20750">
    <property type="entry name" value="PAP_NTPase"/>
    <property type="match status" value="1"/>
</dbReference>
<keyword evidence="9 13" id="KW-0460">Magnesium</keyword>
<dbReference type="EC" id="2.7.7.19" evidence="11"/>
<dbReference type="CDD" id="cd05402">
    <property type="entry name" value="NT_PAP_TUTase"/>
    <property type="match status" value="1"/>
</dbReference>
<feature type="binding site" evidence="12">
    <location>
        <begin position="88"/>
        <end position="90"/>
    </location>
    <ligand>
        <name>ATP</name>
        <dbReference type="ChEBI" id="CHEBI:30616"/>
    </ligand>
</feature>
<evidence type="ECO:0000256" key="14">
    <source>
        <dbReference type="SAM" id="MobiDB-lite"/>
    </source>
</evidence>
<feature type="binding site" evidence="12">
    <location>
        <begin position="101"/>
        <end position="103"/>
    </location>
    <ligand>
        <name>ATP</name>
        <dbReference type="ChEBI" id="CHEBI:30616"/>
    </ligand>
</feature>
<keyword evidence="10 11" id="KW-0539">Nucleus</keyword>
<evidence type="ECO:0000256" key="3">
    <source>
        <dbReference type="ARBA" id="ARBA00010912"/>
    </source>
</evidence>
<name>A0AA38BX11_TAXCH</name>
<evidence type="ECO:0000259" key="16">
    <source>
        <dbReference type="Pfam" id="PF04928"/>
    </source>
</evidence>
<keyword evidence="4 11" id="KW-0507">mRNA processing</keyword>
<dbReference type="GO" id="GO:0046872">
    <property type="term" value="F:metal ion binding"/>
    <property type="evidence" value="ECO:0007669"/>
    <property type="project" value="UniProtKB-KW"/>
</dbReference>
<proteinExistence type="inferred from homology"/>
<evidence type="ECO:0000259" key="17">
    <source>
        <dbReference type="Pfam" id="PF20750"/>
    </source>
</evidence>
<evidence type="ECO:0000256" key="4">
    <source>
        <dbReference type="ARBA" id="ARBA00022664"/>
    </source>
</evidence>
<comment type="function">
    <text evidence="11">Polymerase that creates the 3'-poly(A) tail of mRNA's.</text>
</comment>
<dbReference type="FunFam" id="1.10.1410.10:FF:000001">
    <property type="entry name" value="Putative poly(A) polymerase gamma"/>
    <property type="match status" value="1"/>
</dbReference>
<dbReference type="Pfam" id="PF04926">
    <property type="entry name" value="PAP_RNA-bind"/>
    <property type="match status" value="1"/>
</dbReference>
<evidence type="ECO:0000256" key="13">
    <source>
        <dbReference type="PIRSR" id="PIRSR018425-2"/>
    </source>
</evidence>
<dbReference type="EMBL" id="JAHRHJ020003813">
    <property type="protein sequence ID" value="KAH9290147.1"/>
    <property type="molecule type" value="Genomic_DNA"/>
</dbReference>
<feature type="binding site" evidence="13">
    <location>
        <position position="101"/>
    </location>
    <ligand>
        <name>Mg(2+)</name>
        <dbReference type="ChEBI" id="CHEBI:18420"/>
        <label>2</label>
        <note>catalytic</note>
    </ligand>
</feature>
<gene>
    <name evidence="18" type="ORF">KI387_034264</name>
</gene>
<evidence type="ECO:0000256" key="9">
    <source>
        <dbReference type="ARBA" id="ARBA00022842"/>
    </source>
</evidence>
<keyword evidence="5 11" id="KW-0808">Transferase</keyword>
<dbReference type="Gene3D" id="3.30.70.590">
    <property type="entry name" value="Poly(A) polymerase predicted RNA binding domain"/>
    <property type="match status" value="1"/>
</dbReference>
<dbReference type="InterPro" id="IPR007010">
    <property type="entry name" value="PolA_pol_RNA-bd_dom"/>
</dbReference>
<dbReference type="Pfam" id="PF04928">
    <property type="entry name" value="PAP_central"/>
    <property type="match status" value="1"/>
</dbReference>
<dbReference type="Proteomes" id="UP000824469">
    <property type="component" value="Unassembled WGS sequence"/>
</dbReference>
<dbReference type="Gene3D" id="1.10.1410.10">
    <property type="match status" value="1"/>
</dbReference>
<keyword evidence="19" id="KW-1185">Reference proteome</keyword>
<dbReference type="AlphaFoldDB" id="A0AA38BX11"/>
<evidence type="ECO:0000256" key="7">
    <source>
        <dbReference type="ARBA" id="ARBA00022741"/>
    </source>
</evidence>
<dbReference type="InterPro" id="IPR048840">
    <property type="entry name" value="PolA_pol_NTPase"/>
</dbReference>
<comment type="similarity">
    <text evidence="3 11">Belongs to the poly(A) polymerase family.</text>
</comment>
<evidence type="ECO:0000259" key="15">
    <source>
        <dbReference type="Pfam" id="PF04926"/>
    </source>
</evidence>
<feature type="binding site" evidence="12">
    <location>
        <begin position="235"/>
        <end position="236"/>
    </location>
    <ligand>
        <name>ATP</name>
        <dbReference type="ChEBI" id="CHEBI:30616"/>
    </ligand>
</feature>
<dbReference type="GO" id="GO:0003723">
    <property type="term" value="F:RNA binding"/>
    <property type="evidence" value="ECO:0007669"/>
    <property type="project" value="UniProtKB-UniRule"/>
</dbReference>
<protein>
    <recommendedName>
        <fullName evidence="11">Poly(A) polymerase</fullName>
        <ecNumber evidence="11">2.7.7.19</ecNumber>
    </recommendedName>
</protein>
<accession>A0AA38BX11</accession>
<sequence>MVREEQHRGNLSPLSMARASDKDRKWNEQLEQFMKSQGLYESTEEAALREEVLAEIDQICKLWVKRVTKERGYDDKMAEEANAKIFTFGSYRLSVHGPGADLDTLCVGPCYVSREKDFFGILHEMLADIPEVTALQPVPDAYVPVMKFKFRGISIDLLYASVSLLVIPEDLDISKESVLHGIDDQSVLSLNGCRVSDQILHLVPNVEHFRMTLRCMKLWAKRRGLYSNVTGFLGGVNWALLVAQICQLYPNAIPSMLVERFFRVYTQWNWPNPVMLCSIEEGTLGLTVWDPRRNPWDRNHLMPIITPAYPCMNSSYNVTSSTLRVMTEQFKNANKICENIIMNKADWSALFEPYCFFKSYRNYLQIDIVAGNEDDLRTWKGWVESRLRHLTLKIERVTCGMLWVHPYPSGYSDLAAQGPHYAFFMGLRRTGVPAKGGQQFDIRGPIYEFKLSVGAHPLWKPGMDIYVSHIRHTQIPVYVFPGGAVRSTSVRGSNQRGTPGSGSGNSDDDSVRVANQMATTSPGSSCENSGNEAAERCGEILSLESNKRKCDDAGRMNRQGKRANIKAHRIFSICSPNLPVLSSGPV</sequence>
<evidence type="ECO:0000256" key="5">
    <source>
        <dbReference type="ARBA" id="ARBA00022679"/>
    </source>
</evidence>
<dbReference type="InterPro" id="IPR007012">
    <property type="entry name" value="PolA_pol_cen_dom"/>
</dbReference>
<dbReference type="GO" id="GO:0006397">
    <property type="term" value="P:mRNA processing"/>
    <property type="evidence" value="ECO:0007669"/>
    <property type="project" value="UniProtKB-KW"/>
</dbReference>
<reference evidence="18 19" key="1">
    <citation type="journal article" date="2021" name="Nat. Plants">
        <title>The Taxus genome provides insights into paclitaxel biosynthesis.</title>
        <authorList>
            <person name="Xiong X."/>
            <person name="Gou J."/>
            <person name="Liao Q."/>
            <person name="Li Y."/>
            <person name="Zhou Q."/>
            <person name="Bi G."/>
            <person name="Li C."/>
            <person name="Du R."/>
            <person name="Wang X."/>
            <person name="Sun T."/>
            <person name="Guo L."/>
            <person name="Liang H."/>
            <person name="Lu P."/>
            <person name="Wu Y."/>
            <person name="Zhang Z."/>
            <person name="Ro D.K."/>
            <person name="Shang Y."/>
            <person name="Huang S."/>
            <person name="Yan J."/>
        </authorList>
    </citation>
    <scope>NUCLEOTIDE SEQUENCE [LARGE SCALE GENOMIC DNA]</scope>
    <source>
        <strain evidence="18">Ta-2019</strain>
    </source>
</reference>
<dbReference type="Gene3D" id="3.30.460.10">
    <property type="entry name" value="Beta Polymerase, domain 2"/>
    <property type="match status" value="1"/>
</dbReference>
<dbReference type="SUPFAM" id="SSF81631">
    <property type="entry name" value="PAP/OAS1 substrate-binding domain"/>
    <property type="match status" value="1"/>
</dbReference>
<comment type="catalytic activity">
    <reaction evidence="11">
        <text>RNA(n) + ATP = RNA(n)-3'-adenine ribonucleotide + diphosphate</text>
        <dbReference type="Rhea" id="RHEA:11332"/>
        <dbReference type="Rhea" id="RHEA-COMP:14527"/>
        <dbReference type="Rhea" id="RHEA-COMP:17347"/>
        <dbReference type="ChEBI" id="CHEBI:30616"/>
        <dbReference type="ChEBI" id="CHEBI:33019"/>
        <dbReference type="ChEBI" id="CHEBI:140395"/>
        <dbReference type="ChEBI" id="CHEBI:173115"/>
        <dbReference type="EC" id="2.7.7.19"/>
    </reaction>
</comment>
<feature type="binding site" evidence="12">
    <location>
        <position position="217"/>
    </location>
    <ligand>
        <name>ATP</name>
        <dbReference type="ChEBI" id="CHEBI:30616"/>
    </ligand>
</feature>
<feature type="domain" description="Poly(A) polymerase nucleotidyltransferase" evidence="17">
    <location>
        <begin position="12"/>
        <end position="203"/>
    </location>
</feature>
<dbReference type="FunFam" id="3.30.460.10:FF:000002">
    <property type="entry name" value="Poly(A) polymerase alpha, putative"/>
    <property type="match status" value="1"/>
</dbReference>
<feature type="binding site" evidence="13">
    <location>
        <position position="103"/>
    </location>
    <ligand>
        <name>Mg(2+)</name>
        <dbReference type="ChEBI" id="CHEBI:18420"/>
        <label>2</label>
        <note>catalytic</note>
    </ligand>
</feature>
<evidence type="ECO:0000313" key="19">
    <source>
        <dbReference type="Proteomes" id="UP000824469"/>
    </source>
</evidence>